<name>A0A8H5LXW9_9AGAR</name>
<dbReference type="Pfam" id="PF00400">
    <property type="entry name" value="WD40"/>
    <property type="match status" value="1"/>
</dbReference>
<keyword evidence="6" id="KW-1185">Reference proteome</keyword>
<sequence length="602" mass="66168">MENEATFVAPEGVYTVVEEHKPSTLQAHAASTSPIIYPTRVTTITVRFPPAKQGGGAQGFAHLLGGSKDSKKDKTISKEREDGISQSSSDTPDEGDPSGNQDTVPGSPTVHANHTLFSQSSISGIGKKKPASRPKHNIKTTSSTFITRIQTAEGYTRTLQSKQGYVTFLFYNQVKSFLWVEAGVKSKEPLARVHFSAHPTCHDVNPLTASPERLDIIIGFSTGDLIWLDPISSRYARLNKQGCITSSPCTSVRWVPSSTTLFLVSHADGTIIVYDRDREDGTFTPQEPFSVMPDPSGSNSSSEGSSQKEWDAMDNIFVTMPPWHPVNSTGLAPTGKSDKEKAASVKNPVSHWRVSRKSVVDFVFSPDVKYVAAISEDGCLRVIDALAEQLVDCYSSYFGALTSIAWSPDGRFILTGGQDDLLTIFSPWEQRVIARCQGHSSFVSAIAFDELRCDGRTYRFGSVGEDNKLILWDFSSGALHRPKLQSIHPQRGSMSSTLSLAFKREGRSALYLPSINNGIQGSDENESPRYHPAPSRNEIAVVQPVLVKQMENELPTWISFLPRHILTSTKTGHLKLWIRPLASKSRHSSKTGRNMPDIRDLT</sequence>
<dbReference type="SUPFAM" id="SSF50978">
    <property type="entry name" value="WD40 repeat-like"/>
    <property type="match status" value="1"/>
</dbReference>
<dbReference type="PROSITE" id="PS50082">
    <property type="entry name" value="WD_REPEATS_2"/>
    <property type="match status" value="1"/>
</dbReference>
<dbReference type="AlphaFoldDB" id="A0A8H5LXW9"/>
<evidence type="ECO:0000313" key="5">
    <source>
        <dbReference type="EMBL" id="KAF5373568.1"/>
    </source>
</evidence>
<proteinExistence type="predicted"/>
<evidence type="ECO:0000313" key="6">
    <source>
        <dbReference type="Proteomes" id="UP000559256"/>
    </source>
</evidence>
<evidence type="ECO:0000256" key="4">
    <source>
        <dbReference type="SAM" id="MobiDB-lite"/>
    </source>
</evidence>
<dbReference type="OrthoDB" id="3367at2759"/>
<dbReference type="GO" id="GO:0051286">
    <property type="term" value="C:cell tip"/>
    <property type="evidence" value="ECO:0007669"/>
    <property type="project" value="TreeGrafter"/>
</dbReference>
<evidence type="ECO:0000256" key="1">
    <source>
        <dbReference type="ARBA" id="ARBA00022574"/>
    </source>
</evidence>
<comment type="caution">
    <text evidence="5">The sequence shown here is derived from an EMBL/GenBank/DDBJ whole genome shotgun (WGS) entry which is preliminary data.</text>
</comment>
<evidence type="ECO:0000256" key="3">
    <source>
        <dbReference type="PROSITE-ProRule" id="PRU00221"/>
    </source>
</evidence>
<dbReference type="InterPro" id="IPR001680">
    <property type="entry name" value="WD40_rpt"/>
</dbReference>
<dbReference type="EMBL" id="JAACJM010000003">
    <property type="protein sequence ID" value="KAF5373568.1"/>
    <property type="molecule type" value="Genomic_DNA"/>
</dbReference>
<dbReference type="GO" id="GO:0005634">
    <property type="term" value="C:nucleus"/>
    <property type="evidence" value="ECO:0007669"/>
    <property type="project" value="TreeGrafter"/>
</dbReference>
<dbReference type="InterPro" id="IPR051362">
    <property type="entry name" value="WD_repeat_creC_regulators"/>
</dbReference>
<feature type="region of interest" description="Disordered" evidence="4">
    <location>
        <begin position="280"/>
        <end position="307"/>
    </location>
</feature>
<dbReference type="GO" id="GO:0032153">
    <property type="term" value="C:cell division site"/>
    <property type="evidence" value="ECO:0007669"/>
    <property type="project" value="TreeGrafter"/>
</dbReference>
<organism evidence="5 6">
    <name type="scientific">Tetrapyrgos nigripes</name>
    <dbReference type="NCBI Taxonomy" id="182062"/>
    <lineage>
        <taxon>Eukaryota</taxon>
        <taxon>Fungi</taxon>
        <taxon>Dikarya</taxon>
        <taxon>Basidiomycota</taxon>
        <taxon>Agaricomycotina</taxon>
        <taxon>Agaricomycetes</taxon>
        <taxon>Agaricomycetidae</taxon>
        <taxon>Agaricales</taxon>
        <taxon>Marasmiineae</taxon>
        <taxon>Marasmiaceae</taxon>
        <taxon>Tetrapyrgos</taxon>
    </lineage>
</organism>
<keyword evidence="1 3" id="KW-0853">WD repeat</keyword>
<dbReference type="PANTHER" id="PTHR14107">
    <property type="entry name" value="WD REPEAT PROTEIN"/>
    <property type="match status" value="1"/>
</dbReference>
<dbReference type="Gene3D" id="2.130.10.10">
    <property type="entry name" value="YVTN repeat-like/Quinoprotein amine dehydrogenase"/>
    <property type="match status" value="1"/>
</dbReference>
<feature type="compositionally biased region" description="Low complexity" evidence="4">
    <location>
        <begin position="296"/>
        <end position="305"/>
    </location>
</feature>
<feature type="region of interest" description="Disordered" evidence="4">
    <location>
        <begin position="49"/>
        <end position="138"/>
    </location>
</feature>
<evidence type="ECO:0008006" key="7">
    <source>
        <dbReference type="Google" id="ProtNLM"/>
    </source>
</evidence>
<reference evidence="5 6" key="1">
    <citation type="journal article" date="2020" name="ISME J.">
        <title>Uncovering the hidden diversity of litter-decomposition mechanisms in mushroom-forming fungi.</title>
        <authorList>
            <person name="Floudas D."/>
            <person name="Bentzer J."/>
            <person name="Ahren D."/>
            <person name="Johansson T."/>
            <person name="Persson P."/>
            <person name="Tunlid A."/>
        </authorList>
    </citation>
    <scope>NUCLEOTIDE SEQUENCE [LARGE SCALE GENOMIC DNA]</scope>
    <source>
        <strain evidence="5 6">CBS 291.85</strain>
    </source>
</reference>
<dbReference type="GO" id="GO:0045013">
    <property type="term" value="P:carbon catabolite repression of transcription"/>
    <property type="evidence" value="ECO:0007669"/>
    <property type="project" value="TreeGrafter"/>
</dbReference>
<feature type="compositionally biased region" description="Basic and acidic residues" evidence="4">
    <location>
        <begin position="68"/>
        <end position="83"/>
    </location>
</feature>
<dbReference type="InterPro" id="IPR036322">
    <property type="entry name" value="WD40_repeat_dom_sf"/>
</dbReference>
<protein>
    <recommendedName>
        <fullName evidence="7">Catabolite repression protein creC</fullName>
    </recommendedName>
</protein>
<accession>A0A8H5LXW9</accession>
<keyword evidence="2" id="KW-0677">Repeat</keyword>
<gene>
    <name evidence="5" type="ORF">D9758_000822</name>
</gene>
<evidence type="ECO:0000256" key="2">
    <source>
        <dbReference type="ARBA" id="ARBA00022737"/>
    </source>
</evidence>
<dbReference type="Proteomes" id="UP000559256">
    <property type="component" value="Unassembled WGS sequence"/>
</dbReference>
<feature type="repeat" description="WD" evidence="3">
    <location>
        <begin position="394"/>
        <end position="426"/>
    </location>
</feature>
<feature type="compositionally biased region" description="Polar residues" evidence="4">
    <location>
        <begin position="98"/>
        <end position="119"/>
    </location>
</feature>
<dbReference type="PANTHER" id="PTHR14107:SF16">
    <property type="entry name" value="AT02583P"/>
    <property type="match status" value="1"/>
</dbReference>
<dbReference type="InterPro" id="IPR015943">
    <property type="entry name" value="WD40/YVTN_repeat-like_dom_sf"/>
</dbReference>
<feature type="compositionally biased region" description="Basic residues" evidence="4">
    <location>
        <begin position="126"/>
        <end position="138"/>
    </location>
</feature>
<dbReference type="SMART" id="SM00320">
    <property type="entry name" value="WD40"/>
    <property type="match status" value="4"/>
</dbReference>